<keyword evidence="5 10" id="KW-0067">ATP-binding</keyword>
<dbReference type="Pfam" id="PF13537">
    <property type="entry name" value="GATase_7"/>
    <property type="match status" value="1"/>
</dbReference>
<dbReference type="PANTHER" id="PTHR43284">
    <property type="entry name" value="ASPARAGINE SYNTHETASE (GLUTAMINE-HYDROLYZING)"/>
    <property type="match status" value="1"/>
</dbReference>
<feature type="domain" description="Glutamine amidotransferase type-2" evidence="12">
    <location>
        <begin position="2"/>
        <end position="192"/>
    </location>
</feature>
<dbReference type="SUPFAM" id="SSF52402">
    <property type="entry name" value="Adenine nucleotide alpha hydrolases-like"/>
    <property type="match status" value="1"/>
</dbReference>
<comment type="similarity">
    <text evidence="2">Belongs to the asparagine synthetase family.</text>
</comment>
<comment type="catalytic activity">
    <reaction evidence="8">
        <text>L-aspartate + L-glutamine + ATP + H2O = L-asparagine + L-glutamate + AMP + diphosphate + H(+)</text>
        <dbReference type="Rhea" id="RHEA:12228"/>
        <dbReference type="ChEBI" id="CHEBI:15377"/>
        <dbReference type="ChEBI" id="CHEBI:15378"/>
        <dbReference type="ChEBI" id="CHEBI:29985"/>
        <dbReference type="ChEBI" id="CHEBI:29991"/>
        <dbReference type="ChEBI" id="CHEBI:30616"/>
        <dbReference type="ChEBI" id="CHEBI:33019"/>
        <dbReference type="ChEBI" id="CHEBI:58048"/>
        <dbReference type="ChEBI" id="CHEBI:58359"/>
        <dbReference type="ChEBI" id="CHEBI:456215"/>
        <dbReference type="EC" id="6.3.5.4"/>
    </reaction>
</comment>
<dbReference type="InterPro" id="IPR001962">
    <property type="entry name" value="Asn_synthase"/>
</dbReference>
<evidence type="ECO:0000256" key="11">
    <source>
        <dbReference type="PIRSR" id="PIRSR001589-3"/>
    </source>
</evidence>
<dbReference type="Pfam" id="PF00733">
    <property type="entry name" value="Asn_synthase"/>
    <property type="match status" value="1"/>
</dbReference>
<dbReference type="InterPro" id="IPR006426">
    <property type="entry name" value="Asn_synth_AEB"/>
</dbReference>
<evidence type="ECO:0000313" key="14">
    <source>
        <dbReference type="Proteomes" id="UP000662873"/>
    </source>
</evidence>
<dbReference type="Proteomes" id="UP000662873">
    <property type="component" value="Chromosome"/>
</dbReference>
<feature type="binding site" evidence="10">
    <location>
        <position position="296"/>
    </location>
    <ligand>
        <name>ATP</name>
        <dbReference type="ChEBI" id="CHEBI:30616"/>
    </ligand>
</feature>
<keyword evidence="4 10" id="KW-0547">Nucleotide-binding</keyword>
<dbReference type="GO" id="GO:0005524">
    <property type="term" value="F:ATP binding"/>
    <property type="evidence" value="ECO:0007669"/>
    <property type="project" value="UniProtKB-KW"/>
</dbReference>
<dbReference type="NCBIfam" id="TIGR01536">
    <property type="entry name" value="asn_synth_AEB"/>
    <property type="match status" value="1"/>
</dbReference>
<dbReference type="InterPro" id="IPR033738">
    <property type="entry name" value="AsnB_N"/>
</dbReference>
<keyword evidence="9" id="KW-0028">Amino-acid biosynthesis</keyword>
<comment type="pathway">
    <text evidence="1">Amino-acid biosynthesis; L-asparagine biosynthesis; L-asparagine from L-aspartate (L-Gln route): step 1/1.</text>
</comment>
<evidence type="ECO:0000256" key="8">
    <source>
        <dbReference type="ARBA" id="ARBA00048741"/>
    </source>
</evidence>
<dbReference type="GO" id="GO:0005829">
    <property type="term" value="C:cytosol"/>
    <property type="evidence" value="ECO:0007669"/>
    <property type="project" value="TreeGrafter"/>
</dbReference>
<dbReference type="InterPro" id="IPR051786">
    <property type="entry name" value="ASN_synthetase/amidase"/>
</dbReference>
<sequence>MCGIVGAISFEVSGFEITSSYIERMRDAMAHRGPDGAGTWISPDRTVGLGHRRLKIIDLSEQAAQPMSNLDGALWITFNGEIYNHAEIRKELQALGHREWKTDHSDTEVILRAYEQWGIECIQKFKGMFAFGLWDGRSRDLWLVRDRMGIKPLYYSCHHGRLVFASEIKALLEDPQQVREVEQEALIPYMAFMSVPAPMTLFKGIHKVPCSRIVSVRPNGSVSVRRYYNPLESREDAGRSEEETASLVLETLRDAVRIRKVSDVPVGVFLSGGIDSSTNAVLFSEGESGPVKTFTVSYDGHYSSYPNESKYAQTVADLVGAEHHEIVLGPDDVLDFLPRMIELQDEAIADPVCVPSYYVSKLARQNGVIVAQVGEGADELFCGYHGWKSALKIAGWNEIPMTGALKRLLLVALDVCGRSRRPHRERLRRGIAGYPVFWTGAEAFGQTEREWLIGEAARPLRRRDAWEFIRPLWQEFQDSPAEKTHLNWMTYSDLNFRLPELLLMRVDKMSMGVSLEARVPFLDHRLVELAFSIPSATRIKEGNLKYILKKAVRGLIPDEIIDRRKQGFGVPLVEWFYGKVGEQAKKDLKAFSKRTGYFDGENACALIDQGEGKRAWYLWNFAKWHERFIES</sequence>
<accession>A0A809RIV6</accession>
<dbReference type="Gene3D" id="3.60.20.10">
    <property type="entry name" value="Glutamine Phosphoribosylpyrophosphate, subunit 1, domain 1"/>
    <property type="match status" value="1"/>
</dbReference>
<name>A0A809RIV6_9BACT</name>
<gene>
    <name evidence="13" type="ORF">NPRO_20300</name>
</gene>
<dbReference type="Gene3D" id="3.40.50.620">
    <property type="entry name" value="HUPs"/>
    <property type="match status" value="1"/>
</dbReference>
<evidence type="ECO:0000256" key="1">
    <source>
        <dbReference type="ARBA" id="ARBA00005187"/>
    </source>
</evidence>
<dbReference type="AlphaFoldDB" id="A0A809RIV6"/>
<evidence type="ECO:0000256" key="5">
    <source>
        <dbReference type="ARBA" id="ARBA00022840"/>
    </source>
</evidence>
<dbReference type="CDD" id="cd01991">
    <property type="entry name" value="Asn_synthase_B_C"/>
    <property type="match status" value="1"/>
</dbReference>
<evidence type="ECO:0000256" key="2">
    <source>
        <dbReference type="ARBA" id="ARBA00005752"/>
    </source>
</evidence>
<dbReference type="EMBL" id="AP021858">
    <property type="protein sequence ID" value="BBO24435.1"/>
    <property type="molecule type" value="Genomic_DNA"/>
</dbReference>
<feature type="binding site" evidence="10">
    <location>
        <position position="106"/>
    </location>
    <ligand>
        <name>L-glutamine</name>
        <dbReference type="ChEBI" id="CHEBI:58359"/>
    </ligand>
</feature>
<dbReference type="PANTHER" id="PTHR43284:SF1">
    <property type="entry name" value="ASPARAGINE SYNTHETASE"/>
    <property type="match status" value="1"/>
</dbReference>
<dbReference type="InterPro" id="IPR014729">
    <property type="entry name" value="Rossmann-like_a/b/a_fold"/>
</dbReference>
<evidence type="ECO:0000256" key="3">
    <source>
        <dbReference type="ARBA" id="ARBA00012737"/>
    </source>
</evidence>
<evidence type="ECO:0000256" key="10">
    <source>
        <dbReference type="PIRSR" id="PIRSR001589-2"/>
    </source>
</evidence>
<dbReference type="PROSITE" id="PS51278">
    <property type="entry name" value="GATASE_TYPE_2"/>
    <property type="match status" value="1"/>
</dbReference>
<proteinExistence type="inferred from homology"/>
<organism evidence="13 14">
    <name type="scientific">Candidatus Nitrosymbiomonas proteolyticus</name>
    <dbReference type="NCBI Taxonomy" id="2608984"/>
    <lineage>
        <taxon>Bacteria</taxon>
        <taxon>Bacillati</taxon>
        <taxon>Armatimonadota</taxon>
        <taxon>Armatimonadota incertae sedis</taxon>
        <taxon>Candidatus Nitrosymbiomonas</taxon>
    </lineage>
</organism>
<protein>
    <recommendedName>
        <fullName evidence="3">asparagine synthase (glutamine-hydrolyzing)</fullName>
        <ecNumber evidence="3">6.3.5.4</ecNumber>
    </recommendedName>
</protein>
<dbReference type="CDD" id="cd00712">
    <property type="entry name" value="AsnB"/>
    <property type="match status" value="1"/>
</dbReference>
<evidence type="ECO:0000313" key="13">
    <source>
        <dbReference type="EMBL" id="BBO24435.1"/>
    </source>
</evidence>
<dbReference type="SUPFAM" id="SSF56235">
    <property type="entry name" value="N-terminal nucleophile aminohydrolases (Ntn hydrolases)"/>
    <property type="match status" value="1"/>
</dbReference>
<keyword evidence="6 9" id="KW-0061">Asparagine biosynthesis</keyword>
<dbReference type="GO" id="GO:0006529">
    <property type="term" value="P:asparagine biosynthetic process"/>
    <property type="evidence" value="ECO:0007669"/>
    <property type="project" value="UniProtKB-KW"/>
</dbReference>
<evidence type="ECO:0000256" key="4">
    <source>
        <dbReference type="ARBA" id="ARBA00022741"/>
    </source>
</evidence>
<dbReference type="InterPro" id="IPR017932">
    <property type="entry name" value="GATase_2_dom"/>
</dbReference>
<feature type="site" description="Important for beta-aspartyl-AMP intermediate formation" evidence="11">
    <location>
        <position position="375"/>
    </location>
</feature>
<evidence type="ECO:0000256" key="7">
    <source>
        <dbReference type="ARBA" id="ARBA00022962"/>
    </source>
</evidence>
<evidence type="ECO:0000256" key="9">
    <source>
        <dbReference type="PIRSR" id="PIRSR001589-1"/>
    </source>
</evidence>
<dbReference type="GO" id="GO:0004066">
    <property type="term" value="F:asparagine synthase (glutamine-hydrolyzing) activity"/>
    <property type="evidence" value="ECO:0007669"/>
    <property type="project" value="UniProtKB-EC"/>
</dbReference>
<keyword evidence="7 9" id="KW-0315">Glutamine amidotransferase</keyword>
<dbReference type="KEGG" id="npy:NPRO_20300"/>
<feature type="active site" description="For GATase activity" evidence="9">
    <location>
        <position position="2"/>
    </location>
</feature>
<reference evidence="13" key="1">
    <citation type="journal article" name="DNA Res.">
        <title>The physiological potential of anammox bacteria as revealed by their core genome structure.</title>
        <authorList>
            <person name="Okubo T."/>
            <person name="Toyoda A."/>
            <person name="Fukuhara K."/>
            <person name="Uchiyama I."/>
            <person name="Harigaya Y."/>
            <person name="Kuroiwa M."/>
            <person name="Suzuki T."/>
            <person name="Murakami Y."/>
            <person name="Suwa Y."/>
            <person name="Takami H."/>
        </authorList>
    </citation>
    <scope>NUCLEOTIDE SEQUENCE</scope>
    <source>
        <strain evidence="13">317325-2</strain>
    </source>
</reference>
<evidence type="ECO:0000259" key="12">
    <source>
        <dbReference type="PROSITE" id="PS51278"/>
    </source>
</evidence>
<dbReference type="InterPro" id="IPR029055">
    <property type="entry name" value="Ntn_hydrolases_N"/>
</dbReference>
<dbReference type="EC" id="6.3.5.4" evidence="3"/>
<dbReference type="PIRSF" id="PIRSF001589">
    <property type="entry name" value="Asn_synthetase_glu-h"/>
    <property type="match status" value="1"/>
</dbReference>
<evidence type="ECO:0000256" key="6">
    <source>
        <dbReference type="ARBA" id="ARBA00022888"/>
    </source>
</evidence>